<comment type="caution">
    <text evidence="3">The sequence shown here is derived from an EMBL/GenBank/DDBJ whole genome shotgun (WGS) entry which is preliminary data.</text>
</comment>
<evidence type="ECO:0000313" key="3">
    <source>
        <dbReference type="EMBL" id="KAA8900634.1"/>
    </source>
</evidence>
<gene>
    <name evidence="3" type="ORF">FN846DRAFT_909166</name>
</gene>
<sequence>MAATAFFPDAPSPVPAQQLINPSCCGAAFNPHSQQALTALGKEMLPPGVTRPPASKKIKLSTPPAEAIEDLSGGADVQMAGTVDDKGIQTTSAAVLATESGNVPQSQKSSSDAAERLQAIRNTISEQFDIEILLKHRELGNIEKEIAKTQVAIEQLRRCTLIPFADSTEAQLLAQYNYKPPSSNPHHIPDYAPPPEGVVDGPYTRHYRTWLIPHQRFDGPSAPSYVQAPPTPNLDLYGLQQGLLDSGRPQRASALKAQTKNGVQVCLFRKKDGTLVRLECSTCHRSNFSSAQGFINHCRIAHQTEYASHDAAAEACGKEVDEEEQASLISPMFRTAIDGPARNTRQTNQHYSPALPTPQSSYHSRNNSLSHTPANSKPLTPAATTQRKGGRRAGMTVSTPKTPAPQSKGSASGTSPIDFSTAFLESHLKRKRPDLNVEGLLKEVTEKHEWDRNDRSRSVSLDLDSEEDMSPMTIGTAFSRTRALPGPLPTQQRTPANSLPPTPTSAYRRPMTRMSPSPVKVKKEHPKPRRVSADGDIEMNDCDSASSDSEDDDGYRSDGAHGNDDDLYSVPRRSAQGESLEFRNADSPAFGLMLGGSNGSIYPQYIQNGSNGGASPIPMSGFSLHGGSTFLNGGGIPQPAPPPPSVTINPAVLMRNADPASPSPAAAMNVNVAQLTAALLDEAARSQSMEPEIPKHVRFAMPGIGGDFRYQEGVNGASG</sequence>
<dbReference type="InParanoid" id="A0A5J5ERX2"/>
<organism evidence="3 4">
    <name type="scientific">Sphaerosporella brunnea</name>
    <dbReference type="NCBI Taxonomy" id="1250544"/>
    <lineage>
        <taxon>Eukaryota</taxon>
        <taxon>Fungi</taxon>
        <taxon>Dikarya</taxon>
        <taxon>Ascomycota</taxon>
        <taxon>Pezizomycotina</taxon>
        <taxon>Pezizomycetes</taxon>
        <taxon>Pezizales</taxon>
        <taxon>Pyronemataceae</taxon>
        <taxon>Sphaerosporella</taxon>
    </lineage>
</organism>
<protein>
    <recommendedName>
        <fullName evidence="2">AHC1-like C2H2 zinc-finger domain-containing protein</fullName>
    </recommendedName>
</protein>
<feature type="compositionally biased region" description="Polar residues" evidence="1">
    <location>
        <begin position="396"/>
        <end position="416"/>
    </location>
</feature>
<feature type="domain" description="AHC1-like C2H2 zinc-finger" evidence="2">
    <location>
        <begin position="260"/>
        <end position="335"/>
    </location>
</feature>
<feature type="region of interest" description="Disordered" evidence="1">
    <location>
        <begin position="479"/>
        <end position="570"/>
    </location>
</feature>
<dbReference type="EMBL" id="VXIS01000151">
    <property type="protein sequence ID" value="KAA8900634.1"/>
    <property type="molecule type" value="Genomic_DNA"/>
</dbReference>
<dbReference type="Proteomes" id="UP000326924">
    <property type="component" value="Unassembled WGS sequence"/>
</dbReference>
<proteinExistence type="predicted"/>
<dbReference type="AlphaFoldDB" id="A0A5J5ERX2"/>
<feature type="compositionally biased region" description="Basic and acidic residues" evidence="1">
    <location>
        <begin position="554"/>
        <end position="564"/>
    </location>
</feature>
<evidence type="ECO:0000313" key="4">
    <source>
        <dbReference type="Proteomes" id="UP000326924"/>
    </source>
</evidence>
<accession>A0A5J5ERX2</accession>
<dbReference type="OrthoDB" id="5355528at2759"/>
<dbReference type="Pfam" id="PF25909">
    <property type="entry name" value="zf-C2H2_AHC1"/>
    <property type="match status" value="1"/>
</dbReference>
<name>A0A5J5ERX2_9PEZI</name>
<feature type="compositionally biased region" description="Polar residues" evidence="1">
    <location>
        <begin position="343"/>
        <end position="387"/>
    </location>
</feature>
<dbReference type="InterPro" id="IPR058706">
    <property type="entry name" value="zf-C2H2_AHC1-like"/>
</dbReference>
<feature type="compositionally biased region" description="Basic residues" evidence="1">
    <location>
        <begin position="520"/>
        <end position="530"/>
    </location>
</feature>
<evidence type="ECO:0000259" key="2">
    <source>
        <dbReference type="Pfam" id="PF25909"/>
    </source>
</evidence>
<feature type="region of interest" description="Disordered" evidence="1">
    <location>
        <begin position="342"/>
        <end position="416"/>
    </location>
</feature>
<reference evidence="3 4" key="1">
    <citation type="submission" date="2019-09" db="EMBL/GenBank/DDBJ databases">
        <title>Draft genome of the ectomycorrhizal ascomycete Sphaerosporella brunnea.</title>
        <authorList>
            <consortium name="DOE Joint Genome Institute"/>
            <person name="Benucci G.M."/>
            <person name="Marozzi G."/>
            <person name="Antonielli L."/>
            <person name="Sanchez S."/>
            <person name="Marco P."/>
            <person name="Wang X."/>
            <person name="Falini L.B."/>
            <person name="Barry K."/>
            <person name="Haridas S."/>
            <person name="Lipzen A."/>
            <person name="Labutti K."/>
            <person name="Grigoriev I.V."/>
            <person name="Murat C."/>
            <person name="Martin F."/>
            <person name="Albertini E."/>
            <person name="Donnini D."/>
            <person name="Bonito G."/>
        </authorList>
    </citation>
    <scope>NUCLEOTIDE SEQUENCE [LARGE SCALE GENOMIC DNA]</scope>
    <source>
        <strain evidence="3 4">Sb_GMNB300</strain>
    </source>
</reference>
<keyword evidence="4" id="KW-1185">Reference proteome</keyword>
<evidence type="ECO:0000256" key="1">
    <source>
        <dbReference type="SAM" id="MobiDB-lite"/>
    </source>
</evidence>